<name>A0ABU0MPI1_9PROT</name>
<reference evidence="1 2" key="1">
    <citation type="submission" date="2023-07" db="EMBL/GenBank/DDBJ databases">
        <title>Genomic Encyclopedia of Type Strains, Phase IV (KMG-IV): sequencing the most valuable type-strain genomes for metagenomic binning, comparative biology and taxonomic classification.</title>
        <authorList>
            <person name="Goeker M."/>
        </authorList>
    </citation>
    <scope>NUCLEOTIDE SEQUENCE [LARGE SCALE GENOMIC DNA]</scope>
    <source>
        <strain evidence="1 2">DSM 19922</strain>
    </source>
</reference>
<dbReference type="Proteomes" id="UP001244552">
    <property type="component" value="Unassembled WGS sequence"/>
</dbReference>
<protein>
    <submittedName>
        <fullName evidence="1">Uncharacterized protein</fullName>
    </submittedName>
</protein>
<dbReference type="EMBL" id="JAUSVU010000017">
    <property type="protein sequence ID" value="MDQ0535380.1"/>
    <property type="molecule type" value="Genomic_DNA"/>
</dbReference>
<dbReference type="RefSeq" id="WP_209985900.1">
    <property type="nucleotide sequence ID" value="NZ_JAGINO010000017.1"/>
</dbReference>
<gene>
    <name evidence="1" type="ORF">QO018_004258</name>
</gene>
<organism evidence="1 2">
    <name type="scientific">Azospirillum picis</name>
    <dbReference type="NCBI Taxonomy" id="488438"/>
    <lineage>
        <taxon>Bacteria</taxon>
        <taxon>Pseudomonadati</taxon>
        <taxon>Pseudomonadota</taxon>
        <taxon>Alphaproteobacteria</taxon>
        <taxon>Rhodospirillales</taxon>
        <taxon>Azospirillaceae</taxon>
        <taxon>Azospirillum</taxon>
    </lineage>
</organism>
<comment type="caution">
    <text evidence="1">The sequence shown here is derived from an EMBL/GenBank/DDBJ whole genome shotgun (WGS) entry which is preliminary data.</text>
</comment>
<accession>A0ABU0MPI1</accession>
<sequence>MTACPKCHEELDGELIAQMTEKSIVGFRVVPNEGELLTAETVGGAIANMQKLLSAVSKEVGISTTVLVKSVATDEAGAVDVQLLVMRLAKGVRKSRGAA</sequence>
<evidence type="ECO:0000313" key="1">
    <source>
        <dbReference type="EMBL" id="MDQ0535380.1"/>
    </source>
</evidence>
<evidence type="ECO:0000313" key="2">
    <source>
        <dbReference type="Proteomes" id="UP001244552"/>
    </source>
</evidence>
<keyword evidence="2" id="KW-1185">Reference proteome</keyword>
<proteinExistence type="predicted"/>